<gene>
    <name evidence="2" type="ORF">ABIE37_000944</name>
</gene>
<dbReference type="EMBL" id="JBEPSN010000001">
    <property type="protein sequence ID" value="MET4539189.1"/>
    <property type="molecule type" value="Genomic_DNA"/>
</dbReference>
<dbReference type="GeneID" id="92751912"/>
<keyword evidence="1" id="KW-1133">Transmembrane helix</keyword>
<evidence type="ECO:0000313" key="3">
    <source>
        <dbReference type="Proteomes" id="UP001549307"/>
    </source>
</evidence>
<sequence length="216" mass="23871">MSIAMMLLAEAQNVPQPDYTPAVIGLLGTLVGAAIGLAFNFFSHRENKQRHINEKAVEFLRHTDAVRAAYRAVYYSSFDHDTGSLAVSMRRMSNGGRTSDAEQARSEGVIVLDYLGLTARRRTHMLAAGVARNCSAMVDHMRLHVTQGAKIPEEPLELYQQARTLLVNHLSPRPPALYGPMVLYAKFKRWAARRLPGDDLVSVADDANDDQPPTAN</sequence>
<evidence type="ECO:0008006" key="4">
    <source>
        <dbReference type="Google" id="ProtNLM"/>
    </source>
</evidence>
<evidence type="ECO:0000256" key="1">
    <source>
        <dbReference type="SAM" id="Phobius"/>
    </source>
</evidence>
<comment type="caution">
    <text evidence="2">The sequence shown here is derived from an EMBL/GenBank/DDBJ whole genome shotgun (WGS) entry which is preliminary data.</text>
</comment>
<dbReference type="Proteomes" id="UP001549307">
    <property type="component" value="Unassembled WGS sequence"/>
</dbReference>
<accession>A0ABV2P3K9</accession>
<protein>
    <recommendedName>
        <fullName evidence="4">DUF4760 domain-containing protein</fullName>
    </recommendedName>
</protein>
<keyword evidence="1" id="KW-0472">Membrane</keyword>
<reference evidence="2 3" key="1">
    <citation type="submission" date="2024-06" db="EMBL/GenBank/DDBJ databases">
        <title>Sorghum-associated microbial communities from plants grown in Nebraska, USA.</title>
        <authorList>
            <person name="Schachtman D."/>
        </authorList>
    </citation>
    <scope>NUCLEOTIDE SEQUENCE [LARGE SCALE GENOMIC DNA]</scope>
    <source>
        <strain evidence="2 3">3552</strain>
    </source>
</reference>
<keyword evidence="3" id="KW-1185">Reference proteome</keyword>
<proteinExistence type="predicted"/>
<name>A0ABV2P3K9_9MICC</name>
<feature type="transmembrane region" description="Helical" evidence="1">
    <location>
        <begin position="20"/>
        <end position="42"/>
    </location>
</feature>
<organism evidence="2 3">
    <name type="scientific">Arthrobacter bambusae</name>
    <dbReference type="NCBI Taxonomy" id="1338426"/>
    <lineage>
        <taxon>Bacteria</taxon>
        <taxon>Bacillati</taxon>
        <taxon>Actinomycetota</taxon>
        <taxon>Actinomycetes</taxon>
        <taxon>Micrococcales</taxon>
        <taxon>Micrococcaceae</taxon>
        <taxon>Arthrobacter</taxon>
    </lineage>
</organism>
<dbReference type="RefSeq" id="WP_354227144.1">
    <property type="nucleotide sequence ID" value="NZ_JBEPSN010000001.1"/>
</dbReference>
<keyword evidence="1" id="KW-0812">Transmembrane</keyword>
<evidence type="ECO:0000313" key="2">
    <source>
        <dbReference type="EMBL" id="MET4539189.1"/>
    </source>
</evidence>